<accession>A0A0U2UMG3</accession>
<keyword evidence="2" id="KW-1185">Reference proteome</keyword>
<evidence type="ECO:0000313" key="2">
    <source>
        <dbReference type="Proteomes" id="UP000061660"/>
    </source>
</evidence>
<dbReference type="Proteomes" id="UP000061660">
    <property type="component" value="Chromosome"/>
</dbReference>
<reference evidence="1 2" key="2">
    <citation type="journal article" date="2016" name="Genome Announc.">
        <title>Complete Genome Sequences of Two Interactive Moderate Thermophiles, Paenibacillus napthalenovorans 32O-Y and Paenibacillus sp. 32O-W.</title>
        <authorList>
            <person name="Butler R.R.III."/>
            <person name="Wang J."/>
            <person name="Stark B.C."/>
            <person name="Pombert J.F."/>
        </authorList>
    </citation>
    <scope>NUCLEOTIDE SEQUENCE [LARGE SCALE GENOMIC DNA]</scope>
    <source>
        <strain evidence="1 2">32O-Y</strain>
    </source>
</reference>
<gene>
    <name evidence="1" type="ORF">IJ22_39720</name>
</gene>
<proteinExistence type="predicted"/>
<protein>
    <submittedName>
        <fullName evidence="1">Uncharacterized protein</fullName>
    </submittedName>
</protein>
<dbReference type="EMBL" id="CP013652">
    <property type="protein sequence ID" value="ALS24284.1"/>
    <property type="molecule type" value="Genomic_DNA"/>
</dbReference>
<sequence length="88" mass="9656">MREFGAEISYVKLLDSPRSPVAFIYNMRYKVILYAKNGKKAGPACLIVNAEAKSLKSYFLIQEVSVSSGSLSSLLRLYCSSSLSSLPV</sequence>
<organism evidence="1 2">
    <name type="scientific">Paenibacillus naphthalenovorans</name>
    <dbReference type="NCBI Taxonomy" id="162209"/>
    <lineage>
        <taxon>Bacteria</taxon>
        <taxon>Bacillati</taxon>
        <taxon>Bacillota</taxon>
        <taxon>Bacilli</taxon>
        <taxon>Bacillales</taxon>
        <taxon>Paenibacillaceae</taxon>
        <taxon>Paenibacillus</taxon>
    </lineage>
</organism>
<dbReference type="KEGG" id="pnp:IJ22_39720"/>
<reference evidence="2" key="1">
    <citation type="submission" date="2015-12" db="EMBL/GenBank/DDBJ databases">
        <title>Complete genome sequences of two moderately thermophilic Paenibacillus species.</title>
        <authorList>
            <person name="Butler R.III."/>
            <person name="Wang J."/>
            <person name="Stark B.C."/>
            <person name="Pombert J.-F."/>
        </authorList>
    </citation>
    <scope>NUCLEOTIDE SEQUENCE [LARGE SCALE GENOMIC DNA]</scope>
    <source>
        <strain evidence="2">32O-Y</strain>
    </source>
</reference>
<evidence type="ECO:0000313" key="1">
    <source>
        <dbReference type="EMBL" id="ALS24284.1"/>
    </source>
</evidence>
<name>A0A0U2UMG3_9BACL</name>
<dbReference type="AlphaFoldDB" id="A0A0U2UMG3"/>